<sequence>HRLDDIQRISRKCRDIGSFAHGEISRVLSELHTAMKTYQMCYAQCAGVEAKFRIAEHGKVKYEEANPNKIGATRKHRALERDFEKKQQKYQEFKLKALKARNEYLLCIDAANAALHKYFAEDLSDLIDCMDLGMQHWLSDLITTVVSARKALCQNEMDALAELSGFKDGLDAKVDK</sequence>
<keyword evidence="3" id="KW-1185">Reference proteome</keyword>
<evidence type="ECO:0000313" key="4">
    <source>
        <dbReference type="WBParaSite" id="PSAMB.scaffold16520size1315.g36945.t1"/>
    </source>
</evidence>
<dbReference type="InterPro" id="IPR027267">
    <property type="entry name" value="AH/BAR_dom_sf"/>
</dbReference>
<organism evidence="3 4">
    <name type="scientific">Plectus sambesii</name>
    <dbReference type="NCBI Taxonomy" id="2011161"/>
    <lineage>
        <taxon>Eukaryota</taxon>
        <taxon>Metazoa</taxon>
        <taxon>Ecdysozoa</taxon>
        <taxon>Nematoda</taxon>
        <taxon>Chromadorea</taxon>
        <taxon>Plectida</taxon>
        <taxon>Plectina</taxon>
        <taxon>Plectoidea</taxon>
        <taxon>Plectidae</taxon>
        <taxon>Plectus</taxon>
    </lineage>
</organism>
<dbReference type="WBParaSite" id="PSAMB.scaffold16520size1315.g36945.t1">
    <property type="protein sequence ID" value="PSAMB.scaffold16520size1315.g36945.t1"/>
    <property type="gene ID" value="PSAMB.scaffold16520size1315.g36945"/>
</dbReference>
<name>A0A914V8W3_9BILA</name>
<dbReference type="AlphaFoldDB" id="A0A914V8W3"/>
<dbReference type="Gene3D" id="1.20.1270.60">
    <property type="entry name" value="Arfaptin homology (AH) domain/BAR domain"/>
    <property type="match status" value="1"/>
</dbReference>
<protein>
    <submittedName>
        <fullName evidence="4">F-BAR domain-containing protein</fullName>
    </submittedName>
</protein>
<dbReference type="SUPFAM" id="SSF103657">
    <property type="entry name" value="BAR/IMD domain-like"/>
    <property type="match status" value="1"/>
</dbReference>
<reference evidence="4" key="1">
    <citation type="submission" date="2022-11" db="UniProtKB">
        <authorList>
            <consortium name="WormBaseParasite"/>
        </authorList>
    </citation>
    <scope>IDENTIFICATION</scope>
</reference>
<feature type="coiled-coil region" evidence="2">
    <location>
        <begin position="76"/>
        <end position="103"/>
    </location>
</feature>
<evidence type="ECO:0000256" key="1">
    <source>
        <dbReference type="ARBA" id="ARBA00023054"/>
    </source>
</evidence>
<dbReference type="PANTHER" id="PTHR14166">
    <property type="entry name" value="SLIT-ROBO RHO GTPASE ACTIVATING PROTEIN"/>
    <property type="match status" value="1"/>
</dbReference>
<keyword evidence="1 2" id="KW-0175">Coiled coil</keyword>
<dbReference type="Proteomes" id="UP000887566">
    <property type="component" value="Unplaced"/>
</dbReference>
<accession>A0A914V8W3</accession>
<evidence type="ECO:0000313" key="3">
    <source>
        <dbReference type="Proteomes" id="UP000887566"/>
    </source>
</evidence>
<dbReference type="InterPro" id="IPR051627">
    <property type="entry name" value="SLIT-ROBO_RhoGAP"/>
</dbReference>
<proteinExistence type="predicted"/>
<evidence type="ECO:0000256" key="2">
    <source>
        <dbReference type="SAM" id="Coils"/>
    </source>
</evidence>